<reference evidence="10" key="1">
    <citation type="submission" date="2022-06" db="EMBL/GenBank/DDBJ databases">
        <title>Aeoliella straminimaris, a novel planctomycete from sediments.</title>
        <authorList>
            <person name="Vitorino I.R."/>
            <person name="Lage O.M."/>
        </authorList>
    </citation>
    <scope>NUCLEOTIDE SEQUENCE</scope>
    <source>
        <strain evidence="10">ICT_H6.2</strain>
    </source>
</reference>
<dbReference type="GO" id="GO:0004674">
    <property type="term" value="F:protein serine/threonine kinase activity"/>
    <property type="evidence" value="ECO:0007669"/>
    <property type="project" value="UniProtKB-KW"/>
</dbReference>
<dbReference type="Gene3D" id="1.25.40.10">
    <property type="entry name" value="Tetratricopeptide repeat domain"/>
    <property type="match status" value="3"/>
</dbReference>
<evidence type="ECO:0000256" key="8">
    <source>
        <dbReference type="PROSITE-ProRule" id="PRU10141"/>
    </source>
</evidence>
<keyword evidence="11" id="KW-1185">Reference proteome</keyword>
<dbReference type="GO" id="GO:0005524">
    <property type="term" value="F:ATP binding"/>
    <property type="evidence" value="ECO:0007669"/>
    <property type="project" value="UniProtKB-UniRule"/>
</dbReference>
<evidence type="ECO:0000256" key="7">
    <source>
        <dbReference type="PROSITE-ProRule" id="PRU00339"/>
    </source>
</evidence>
<keyword evidence="2" id="KW-0723">Serine/threonine-protein kinase</keyword>
<protein>
    <recommendedName>
        <fullName evidence="1">non-specific serine/threonine protein kinase</fullName>
        <ecNumber evidence="1">2.7.11.1</ecNumber>
    </recommendedName>
</protein>
<evidence type="ECO:0000313" key="11">
    <source>
        <dbReference type="Proteomes" id="UP001155241"/>
    </source>
</evidence>
<evidence type="ECO:0000313" key="10">
    <source>
        <dbReference type="EMBL" id="MCO6042666.1"/>
    </source>
</evidence>
<dbReference type="Proteomes" id="UP001155241">
    <property type="component" value="Unassembled WGS sequence"/>
</dbReference>
<feature type="binding site" evidence="8">
    <location>
        <position position="158"/>
    </location>
    <ligand>
        <name>ATP</name>
        <dbReference type="ChEBI" id="CHEBI:30616"/>
    </ligand>
</feature>
<dbReference type="Pfam" id="PF00069">
    <property type="entry name" value="Pkinase"/>
    <property type="match status" value="1"/>
</dbReference>
<sequence length="1050" mass="117325">MSPTGNHAHSELEQVLAEYLRKLDEGVHVDREELIAQHPALAEDLRSFFAHEERLWPAAEAAETATLKHDSTPGRRLRIRCPQCHAPQELAADCPLSDLICESCGSHFSLIDNPRSTRSADSLTEMGRFELIERLGMGGFGSVWKARDKELDRTVAVKIPRRSDMDADETEKFLREARASAQLRHPNIVSVHEVGREGDTVFIVSDLVRGITLGDWLTGQQLSSPEAAEVCAKIADALHHAHEQGVVHRDLKPANIMMDGAGEPHLMDFGLARREVGEVTVTIDGQVVGTPAYMSPEQAQGESHAADRRSDVYSLGVILFQLLTGELPFRGNVRMILHQVINAEAPSPRKLNATIPKDLETITSKCLEKDPGKRYQTANDVSDELHRLLRGEPIVARPVGRFARAFRWAGRNKSVATAAAVAIASLVGGATLSLLFALDSRRKAADAIDARNLAQASEKRTVAVLDFLEDRVLAAARPEGQDGGLGREVTLRQAINAAMEDVRIRFVDQPLVEARLRNTLGASFLYLGESELALEQYSEARQLYEEHLGPEDINSLVSLFGLANSYTALGQHDKANSLYEETVELRKGKLGVDDPDTLRSTNGLANNYLRLGRIKDALQLHQSTLERRRQVLGSNDPDTLNSMNNVANCYYNIGETGKAAQLQEETLQATRATLSESHPQTLRIQNDLANSYDVLGRDNDAMALREQTYALMKVQLGLEHYLTRRSMNNLARSYESIGRFDEAVALYEQALNAWKQNPSNYDKDTVNTVRALTNAYLRTNQHQSAIELLEQVLAAIPTSLQRTRDEAECLGTLVGLYLRMSRAADAKSLLEEFASEFQPGDGRYWIEPVFQAIADRMPALEASVEVANDIDLEHAWTPLERLIFAELILLDGQNERAAEQIRRAIADGGKSRFYQKSLGWALYALGDKEAAEHTFRNLLAPLGQPAKGGTTDYDLANGDRNQWTAAYFLQWVSTEEYVNQWTKLQPENQRQDSFVWFYVGQRNELDGQIEDAEEAYRKSVETANYYVGMPRLHYFSEYRLRQLDRVSPSR</sequence>
<keyword evidence="4 8" id="KW-0547">Nucleotide-binding</keyword>
<dbReference type="CDD" id="cd14014">
    <property type="entry name" value="STKc_PknB_like"/>
    <property type="match status" value="1"/>
</dbReference>
<dbReference type="PROSITE" id="PS50011">
    <property type="entry name" value="PROTEIN_KINASE_DOM"/>
    <property type="match status" value="1"/>
</dbReference>
<gene>
    <name evidence="10" type="ORF">NG895_01990</name>
</gene>
<evidence type="ECO:0000256" key="6">
    <source>
        <dbReference type="ARBA" id="ARBA00022840"/>
    </source>
</evidence>
<feature type="repeat" description="TPR" evidence="7">
    <location>
        <begin position="724"/>
        <end position="757"/>
    </location>
</feature>
<name>A0A9X2FAX9_9BACT</name>
<keyword evidence="7" id="KW-0802">TPR repeat</keyword>
<keyword evidence="3" id="KW-0808">Transferase</keyword>
<evidence type="ECO:0000256" key="2">
    <source>
        <dbReference type="ARBA" id="ARBA00022527"/>
    </source>
</evidence>
<dbReference type="Gene3D" id="3.30.200.20">
    <property type="entry name" value="Phosphorylase Kinase, domain 1"/>
    <property type="match status" value="1"/>
</dbReference>
<dbReference type="SUPFAM" id="SSF48452">
    <property type="entry name" value="TPR-like"/>
    <property type="match status" value="3"/>
</dbReference>
<dbReference type="InterPro" id="IPR008271">
    <property type="entry name" value="Ser/Thr_kinase_AS"/>
</dbReference>
<feature type="repeat" description="TPR" evidence="7">
    <location>
        <begin position="514"/>
        <end position="547"/>
    </location>
</feature>
<feature type="domain" description="Protein kinase" evidence="9">
    <location>
        <begin position="129"/>
        <end position="389"/>
    </location>
</feature>
<keyword evidence="5 10" id="KW-0418">Kinase</keyword>
<dbReference type="Gene3D" id="1.10.510.10">
    <property type="entry name" value="Transferase(Phosphotransferase) domain 1"/>
    <property type="match status" value="1"/>
</dbReference>
<dbReference type="PANTHER" id="PTHR43289">
    <property type="entry name" value="MITOGEN-ACTIVATED PROTEIN KINASE KINASE KINASE 20-RELATED"/>
    <property type="match status" value="1"/>
</dbReference>
<dbReference type="SMART" id="SM00220">
    <property type="entry name" value="S_TKc"/>
    <property type="match status" value="1"/>
</dbReference>
<dbReference type="FunFam" id="1.10.510.10:FF:000021">
    <property type="entry name" value="Serine/threonine protein kinase"/>
    <property type="match status" value="1"/>
</dbReference>
<evidence type="ECO:0000256" key="1">
    <source>
        <dbReference type="ARBA" id="ARBA00012513"/>
    </source>
</evidence>
<dbReference type="PANTHER" id="PTHR43289:SF6">
    <property type="entry name" value="SERINE_THREONINE-PROTEIN KINASE NEKL-3"/>
    <property type="match status" value="1"/>
</dbReference>
<dbReference type="InterPro" id="IPR000719">
    <property type="entry name" value="Prot_kinase_dom"/>
</dbReference>
<dbReference type="EMBL" id="JAMXLR010000006">
    <property type="protein sequence ID" value="MCO6042666.1"/>
    <property type="molecule type" value="Genomic_DNA"/>
</dbReference>
<evidence type="ECO:0000259" key="9">
    <source>
        <dbReference type="PROSITE" id="PS50011"/>
    </source>
</evidence>
<comment type="caution">
    <text evidence="10">The sequence shown here is derived from an EMBL/GenBank/DDBJ whole genome shotgun (WGS) entry which is preliminary data.</text>
</comment>
<dbReference type="EC" id="2.7.11.1" evidence="1"/>
<dbReference type="InterPro" id="IPR017441">
    <property type="entry name" value="Protein_kinase_ATP_BS"/>
</dbReference>
<dbReference type="SUPFAM" id="SSF56112">
    <property type="entry name" value="Protein kinase-like (PK-like)"/>
    <property type="match status" value="1"/>
</dbReference>
<keyword evidence="6 8" id="KW-0067">ATP-binding</keyword>
<dbReference type="PROSITE" id="PS00108">
    <property type="entry name" value="PROTEIN_KINASE_ST"/>
    <property type="match status" value="1"/>
</dbReference>
<evidence type="ECO:0000256" key="4">
    <source>
        <dbReference type="ARBA" id="ARBA00022741"/>
    </source>
</evidence>
<dbReference type="Pfam" id="PF13424">
    <property type="entry name" value="TPR_12"/>
    <property type="match status" value="3"/>
</dbReference>
<organism evidence="10 11">
    <name type="scientific">Aeoliella straminimaris</name>
    <dbReference type="NCBI Taxonomy" id="2954799"/>
    <lineage>
        <taxon>Bacteria</taxon>
        <taxon>Pseudomonadati</taxon>
        <taxon>Planctomycetota</taxon>
        <taxon>Planctomycetia</taxon>
        <taxon>Pirellulales</taxon>
        <taxon>Lacipirellulaceae</taxon>
        <taxon>Aeoliella</taxon>
    </lineage>
</organism>
<dbReference type="RefSeq" id="WP_252850762.1">
    <property type="nucleotide sequence ID" value="NZ_JAMXLR010000006.1"/>
</dbReference>
<dbReference type="InterPro" id="IPR019734">
    <property type="entry name" value="TPR_rpt"/>
</dbReference>
<evidence type="ECO:0000256" key="3">
    <source>
        <dbReference type="ARBA" id="ARBA00022679"/>
    </source>
</evidence>
<proteinExistence type="predicted"/>
<dbReference type="AlphaFoldDB" id="A0A9X2FAX9"/>
<dbReference type="InterPro" id="IPR011990">
    <property type="entry name" value="TPR-like_helical_dom_sf"/>
</dbReference>
<dbReference type="PROSITE" id="PS50005">
    <property type="entry name" value="TPR"/>
    <property type="match status" value="2"/>
</dbReference>
<dbReference type="PROSITE" id="PS00107">
    <property type="entry name" value="PROTEIN_KINASE_ATP"/>
    <property type="match status" value="1"/>
</dbReference>
<evidence type="ECO:0000256" key="5">
    <source>
        <dbReference type="ARBA" id="ARBA00022777"/>
    </source>
</evidence>
<dbReference type="SMART" id="SM00028">
    <property type="entry name" value="TPR"/>
    <property type="match status" value="6"/>
</dbReference>
<dbReference type="InterPro" id="IPR011009">
    <property type="entry name" value="Kinase-like_dom_sf"/>
</dbReference>
<accession>A0A9X2FAX9</accession>